<evidence type="ECO:0000259" key="6">
    <source>
        <dbReference type="Pfam" id="PF06394"/>
    </source>
</evidence>
<evidence type="ECO:0000256" key="3">
    <source>
        <dbReference type="ARBA" id="ARBA00022525"/>
    </source>
</evidence>
<evidence type="ECO:0000256" key="2">
    <source>
        <dbReference type="ARBA" id="ARBA00008019"/>
    </source>
</evidence>
<reference evidence="7" key="1">
    <citation type="submission" date="2017-02" db="UniProtKB">
        <authorList>
            <consortium name="WormBaseParasite"/>
        </authorList>
    </citation>
    <scope>IDENTIFICATION</scope>
</reference>
<dbReference type="PANTHER" id="PTHR37969:SF1">
    <property type="entry name" value="PROTEIN CBG13105"/>
    <property type="match status" value="1"/>
</dbReference>
<dbReference type="GO" id="GO:0005576">
    <property type="term" value="C:extracellular region"/>
    <property type="evidence" value="ECO:0007669"/>
    <property type="project" value="UniProtKB-SubCell"/>
</dbReference>
<organism evidence="7">
    <name type="scientific">Anisakis simplex</name>
    <name type="common">Herring worm</name>
    <dbReference type="NCBI Taxonomy" id="6269"/>
    <lineage>
        <taxon>Eukaryota</taxon>
        <taxon>Metazoa</taxon>
        <taxon>Ecdysozoa</taxon>
        <taxon>Nematoda</taxon>
        <taxon>Chromadorea</taxon>
        <taxon>Rhabditida</taxon>
        <taxon>Spirurina</taxon>
        <taxon>Ascaridomorpha</taxon>
        <taxon>Ascaridoidea</taxon>
        <taxon>Anisakidae</taxon>
        <taxon>Anisakis</taxon>
        <taxon>Anisakis simplex complex</taxon>
    </lineage>
</organism>
<sequence length="93" mass="10243">LNQLYVGREYARDLSPSEIKQLKEFDTKMSAYQKYVSESIHQQVQSLFGGMNSDLWSLLGDPAPATTEIPSDSTTALAPVEAPEAPSFCVAIY</sequence>
<evidence type="ECO:0000256" key="5">
    <source>
        <dbReference type="ARBA" id="ARBA00023157"/>
    </source>
</evidence>
<evidence type="ECO:0000313" key="7">
    <source>
        <dbReference type="WBParaSite" id="ASIM_0000336401-mRNA-1"/>
    </source>
</evidence>
<dbReference type="WBParaSite" id="ASIM_0000336401-mRNA-1">
    <property type="protein sequence ID" value="ASIM_0000336401-mRNA-1"/>
    <property type="gene ID" value="ASIM_0000336401"/>
</dbReference>
<evidence type="ECO:0000256" key="1">
    <source>
        <dbReference type="ARBA" id="ARBA00004613"/>
    </source>
</evidence>
<evidence type="ECO:0000256" key="4">
    <source>
        <dbReference type="ARBA" id="ARBA00022729"/>
    </source>
</evidence>
<dbReference type="InterPro" id="IPR038412">
    <property type="entry name" value="Pepsin-I3_sf"/>
</dbReference>
<name>A0A0M3J722_ANISI</name>
<dbReference type="Pfam" id="PF06394">
    <property type="entry name" value="Pepsin-I3"/>
    <property type="match status" value="1"/>
</dbReference>
<dbReference type="AlphaFoldDB" id="A0A0M3J722"/>
<comment type="subcellular location">
    <subcellularLocation>
        <location evidence="1">Secreted</location>
    </subcellularLocation>
</comment>
<accession>A0A0M3J722</accession>
<dbReference type="PANTHER" id="PTHR37969">
    <property type="entry name" value="PROTEIN CBG07421-RELATED"/>
    <property type="match status" value="1"/>
</dbReference>
<dbReference type="Gene3D" id="3.30.1120.50">
    <property type="entry name" value="Pepsin inhibitor-3"/>
    <property type="match status" value="1"/>
</dbReference>
<protein>
    <submittedName>
        <fullName evidence="7">Pepsin-I3 domain-containing protein</fullName>
    </submittedName>
</protein>
<keyword evidence="3" id="KW-0964">Secreted</keyword>
<comment type="similarity">
    <text evidence="2">Belongs to the protease inhibitor I33 family.</text>
</comment>
<keyword evidence="5" id="KW-1015">Disulfide bond</keyword>
<dbReference type="InterPro" id="IPR010480">
    <property type="entry name" value="Pepsin-I3"/>
</dbReference>
<proteinExistence type="inferred from homology"/>
<feature type="domain" description="Pepsin inhibitor-3-like repeated" evidence="6">
    <location>
        <begin position="2"/>
        <end position="49"/>
    </location>
</feature>
<keyword evidence="4" id="KW-0732">Signal</keyword>
<dbReference type="SUPFAM" id="SSF55149">
    <property type="entry name" value="Pepsin inhibitor-3"/>
    <property type="match status" value="1"/>
</dbReference>
<dbReference type="InterPro" id="IPR051901">
    <property type="entry name" value="Protease_Inhibitor_I33"/>
</dbReference>